<evidence type="ECO:0000313" key="2">
    <source>
        <dbReference type="EMBL" id="CAD7651069.1"/>
    </source>
</evidence>
<feature type="transmembrane region" description="Helical" evidence="1">
    <location>
        <begin position="38"/>
        <end position="56"/>
    </location>
</feature>
<name>A0A7R9M031_9ACAR</name>
<accession>A0A7R9M031</accession>
<dbReference type="Proteomes" id="UP000759131">
    <property type="component" value="Unassembled WGS sequence"/>
</dbReference>
<keyword evidence="1" id="KW-0812">Transmembrane</keyword>
<dbReference type="EMBL" id="OC909888">
    <property type="protein sequence ID" value="CAD7651069.1"/>
    <property type="molecule type" value="Genomic_DNA"/>
</dbReference>
<proteinExistence type="predicted"/>
<keyword evidence="1" id="KW-1133">Transmembrane helix</keyword>
<dbReference type="EMBL" id="CAJPIZ010055313">
    <property type="protein sequence ID" value="CAG2123220.1"/>
    <property type="molecule type" value="Genomic_DNA"/>
</dbReference>
<keyword evidence="3" id="KW-1185">Reference proteome</keyword>
<sequence>MVCLMVVDKQRLAIRICSLRRVVGSVDRPVRVRTIRSAPLLLNSIIIITIIIREMWGRR</sequence>
<organism evidence="2">
    <name type="scientific">Medioppia subpectinata</name>
    <dbReference type="NCBI Taxonomy" id="1979941"/>
    <lineage>
        <taxon>Eukaryota</taxon>
        <taxon>Metazoa</taxon>
        <taxon>Ecdysozoa</taxon>
        <taxon>Arthropoda</taxon>
        <taxon>Chelicerata</taxon>
        <taxon>Arachnida</taxon>
        <taxon>Acari</taxon>
        <taxon>Acariformes</taxon>
        <taxon>Sarcoptiformes</taxon>
        <taxon>Oribatida</taxon>
        <taxon>Brachypylina</taxon>
        <taxon>Oppioidea</taxon>
        <taxon>Oppiidae</taxon>
        <taxon>Medioppia</taxon>
    </lineage>
</organism>
<reference evidence="2" key="1">
    <citation type="submission" date="2020-11" db="EMBL/GenBank/DDBJ databases">
        <authorList>
            <person name="Tran Van P."/>
        </authorList>
    </citation>
    <scope>NUCLEOTIDE SEQUENCE</scope>
</reference>
<gene>
    <name evidence="2" type="ORF">OSB1V03_LOCUS23165</name>
</gene>
<keyword evidence="1" id="KW-0472">Membrane</keyword>
<evidence type="ECO:0000313" key="3">
    <source>
        <dbReference type="Proteomes" id="UP000759131"/>
    </source>
</evidence>
<dbReference type="AlphaFoldDB" id="A0A7R9M031"/>
<evidence type="ECO:0000256" key="1">
    <source>
        <dbReference type="SAM" id="Phobius"/>
    </source>
</evidence>
<protein>
    <submittedName>
        <fullName evidence="2">Uncharacterized protein</fullName>
    </submittedName>
</protein>